<evidence type="ECO:0000313" key="1">
    <source>
        <dbReference type="EMBL" id="KAJ3614874.1"/>
    </source>
</evidence>
<reference evidence="1" key="1">
    <citation type="submission" date="2022-07" db="EMBL/GenBank/DDBJ databases">
        <title>Chromosome-level genome of Muraenolepis orangiensis.</title>
        <authorList>
            <person name="Kim J."/>
        </authorList>
    </citation>
    <scope>NUCLEOTIDE SEQUENCE</scope>
    <source>
        <strain evidence="1">KU_S4_2022</strain>
        <tissue evidence="1">Muscle</tissue>
    </source>
</reference>
<accession>A0A9Q0IXJ9</accession>
<evidence type="ECO:0008006" key="3">
    <source>
        <dbReference type="Google" id="ProtNLM"/>
    </source>
</evidence>
<dbReference type="Proteomes" id="UP001148018">
    <property type="component" value="Unassembled WGS sequence"/>
</dbReference>
<keyword evidence="2" id="KW-1185">Reference proteome</keyword>
<protein>
    <recommendedName>
        <fullName evidence="3">Isocitrate dehydrogenase</fullName>
    </recommendedName>
</protein>
<dbReference type="EMBL" id="JANIIK010000034">
    <property type="protein sequence ID" value="KAJ3614874.1"/>
    <property type="molecule type" value="Genomic_DNA"/>
</dbReference>
<evidence type="ECO:0000313" key="2">
    <source>
        <dbReference type="Proteomes" id="UP001148018"/>
    </source>
</evidence>
<comment type="caution">
    <text evidence="1">The sequence shown here is derived from an EMBL/GenBank/DDBJ whole genome shotgun (WGS) entry which is preliminary data.</text>
</comment>
<name>A0A9Q0IXJ9_9TELE</name>
<proteinExistence type="predicted"/>
<sequence length="67" mass="7266">MKALVAQSRRWRVLFRGMHAITLIPGDGIGPEISSAVMKIFVAAKAKIQWEEGPGYQGAQGQVDDPS</sequence>
<dbReference type="OrthoDB" id="8925994at2759"/>
<dbReference type="SUPFAM" id="SSF53659">
    <property type="entry name" value="Isocitrate/Isopropylmalate dehydrogenase-like"/>
    <property type="match status" value="1"/>
</dbReference>
<gene>
    <name evidence="1" type="ORF">NHX12_018444</name>
</gene>
<dbReference type="Gene3D" id="3.40.718.10">
    <property type="entry name" value="Isopropylmalate Dehydrogenase"/>
    <property type="match status" value="1"/>
</dbReference>
<organism evidence="1 2">
    <name type="scientific">Muraenolepis orangiensis</name>
    <name type="common">Patagonian moray cod</name>
    <dbReference type="NCBI Taxonomy" id="630683"/>
    <lineage>
        <taxon>Eukaryota</taxon>
        <taxon>Metazoa</taxon>
        <taxon>Chordata</taxon>
        <taxon>Craniata</taxon>
        <taxon>Vertebrata</taxon>
        <taxon>Euteleostomi</taxon>
        <taxon>Actinopterygii</taxon>
        <taxon>Neopterygii</taxon>
        <taxon>Teleostei</taxon>
        <taxon>Neoteleostei</taxon>
        <taxon>Acanthomorphata</taxon>
        <taxon>Zeiogadaria</taxon>
        <taxon>Gadariae</taxon>
        <taxon>Gadiformes</taxon>
        <taxon>Muraenolepidoidei</taxon>
        <taxon>Muraenolepididae</taxon>
        <taxon>Muraenolepis</taxon>
    </lineage>
</organism>
<dbReference type="AlphaFoldDB" id="A0A9Q0IXJ9"/>